<dbReference type="RefSeq" id="WP_014378496.1">
    <property type="nucleotide sequence ID" value="NC_016943.1"/>
</dbReference>
<dbReference type="STRING" id="1146883.BLASA_4844"/>
<dbReference type="InterPro" id="IPR005950">
    <property type="entry name" value="ModA"/>
</dbReference>
<dbReference type="Pfam" id="PF08139">
    <property type="entry name" value="LPAM_1"/>
    <property type="match status" value="1"/>
</dbReference>
<evidence type="ECO:0000313" key="6">
    <source>
        <dbReference type="Proteomes" id="UP000007517"/>
    </source>
</evidence>
<evidence type="ECO:0000256" key="4">
    <source>
        <dbReference type="PIRSR" id="PIRSR004846-1"/>
    </source>
</evidence>
<reference evidence="5 6" key="1">
    <citation type="journal article" date="2012" name="J. Bacteriol.">
        <title>Genome Sequence of Blastococcus saxobsidens DD2, a Stone-Inhabiting Bacterium.</title>
        <authorList>
            <person name="Chouaia B."/>
            <person name="Crotti E."/>
            <person name="Brusetti L."/>
            <person name="Daffonchio D."/>
            <person name="Essoussi I."/>
            <person name="Nouioui I."/>
            <person name="Sbissi I."/>
            <person name="Ghodhbane-Gtari F."/>
            <person name="Gtari M."/>
            <person name="Vacherie B."/>
            <person name="Barbe V."/>
            <person name="Medigue C."/>
            <person name="Gury J."/>
            <person name="Pujic P."/>
            <person name="Normand P."/>
        </authorList>
    </citation>
    <scope>NUCLEOTIDE SEQUENCE [LARGE SCALE GENOMIC DNA]</scope>
    <source>
        <strain evidence="5 6">DD2</strain>
    </source>
</reference>
<reference evidence="6" key="2">
    <citation type="submission" date="2012-02" db="EMBL/GenBank/DDBJ databases">
        <title>Complete genome sequence of Blastococcus saxobsidens strain DD2.</title>
        <authorList>
            <person name="Genoscope."/>
        </authorList>
    </citation>
    <scope>NUCLEOTIDE SEQUENCE [LARGE SCALE GENOMIC DNA]</scope>
    <source>
        <strain evidence="6">DD2</strain>
    </source>
</reference>
<dbReference type="InterPro" id="IPR012640">
    <property type="entry name" value="Membr_lipoprot_lipid_attach_CS"/>
</dbReference>
<dbReference type="PROSITE" id="PS51257">
    <property type="entry name" value="PROKAR_LIPOPROTEIN"/>
    <property type="match status" value="1"/>
</dbReference>
<name>H6RTD0_BLASD</name>
<dbReference type="AlphaFoldDB" id="H6RTD0"/>
<dbReference type="PANTHER" id="PTHR30632">
    <property type="entry name" value="MOLYBDATE-BINDING PERIPLASMIC PROTEIN"/>
    <property type="match status" value="1"/>
</dbReference>
<dbReference type="PIRSF" id="PIRSF004846">
    <property type="entry name" value="ModA"/>
    <property type="match status" value="1"/>
</dbReference>
<evidence type="ECO:0000256" key="2">
    <source>
        <dbReference type="ARBA" id="ARBA00022723"/>
    </source>
</evidence>
<protein>
    <submittedName>
        <fullName evidence="5">Molybdate-binding protein</fullName>
    </submittedName>
</protein>
<dbReference type="InterPro" id="IPR050682">
    <property type="entry name" value="ModA/WtpA"/>
</dbReference>
<dbReference type="Proteomes" id="UP000007517">
    <property type="component" value="Chromosome"/>
</dbReference>
<dbReference type="GO" id="GO:0046872">
    <property type="term" value="F:metal ion binding"/>
    <property type="evidence" value="ECO:0007669"/>
    <property type="project" value="UniProtKB-KW"/>
</dbReference>
<keyword evidence="4" id="KW-0500">Molybdenum</keyword>
<feature type="binding site" evidence="4">
    <location>
        <position position="167"/>
    </location>
    <ligand>
        <name>molybdate</name>
        <dbReference type="ChEBI" id="CHEBI:36264"/>
    </ligand>
</feature>
<sequence length="249" mass="25232">MRRSFLALTALALVSGCSGNGGHEDGGGTVTVLAAASLADVFDRLAERFRAENPGVDLRISYGGSDGLAAAVTQGAPADVFAAAAEEQMAVVTGAGLASEPEIFAGNVLTIAVPEGNPAGITGLADFAREDLTLAVCAPEVPCGAAAEELLGIAGVQARPDTYEEDVRAALNKVGLGEVDAALVYATDVAARPDRVDGVEVPEADSVVNDYPVAVLDDAPNRAAARAFVELLLSDVGQQVLTEAGFRAP</sequence>
<dbReference type="GO" id="GO:0015689">
    <property type="term" value="P:molybdate ion transport"/>
    <property type="evidence" value="ECO:0007669"/>
    <property type="project" value="InterPro"/>
</dbReference>
<dbReference type="SUPFAM" id="SSF53850">
    <property type="entry name" value="Periplasmic binding protein-like II"/>
    <property type="match status" value="1"/>
</dbReference>
<dbReference type="Pfam" id="PF13531">
    <property type="entry name" value="SBP_bac_11"/>
    <property type="match status" value="1"/>
</dbReference>
<gene>
    <name evidence="5" type="primary">modA</name>
    <name evidence="5" type="ordered locus">BLASA_4844</name>
</gene>
<feature type="binding site" evidence="4">
    <location>
        <position position="37"/>
    </location>
    <ligand>
        <name>molybdate</name>
        <dbReference type="ChEBI" id="CHEBI:36264"/>
    </ligand>
</feature>
<evidence type="ECO:0000256" key="3">
    <source>
        <dbReference type="ARBA" id="ARBA00022729"/>
    </source>
</evidence>
<evidence type="ECO:0000256" key="1">
    <source>
        <dbReference type="ARBA" id="ARBA00009175"/>
    </source>
</evidence>
<organism evidence="5 6">
    <name type="scientific">Blastococcus saxobsidens (strain DD2)</name>
    <dbReference type="NCBI Taxonomy" id="1146883"/>
    <lineage>
        <taxon>Bacteria</taxon>
        <taxon>Bacillati</taxon>
        <taxon>Actinomycetota</taxon>
        <taxon>Actinomycetes</taxon>
        <taxon>Geodermatophilales</taxon>
        <taxon>Geodermatophilaceae</taxon>
        <taxon>Blastococcus</taxon>
    </lineage>
</organism>
<dbReference type="OrthoDB" id="9785015at2"/>
<dbReference type="KEGG" id="bsd:BLASA_4844"/>
<dbReference type="Gene3D" id="3.40.190.10">
    <property type="entry name" value="Periplasmic binding protein-like II"/>
    <property type="match status" value="2"/>
</dbReference>
<keyword evidence="3" id="KW-0732">Signal</keyword>
<comment type="similarity">
    <text evidence="1">Belongs to the bacterial solute-binding protein ModA family.</text>
</comment>
<evidence type="ECO:0000313" key="5">
    <source>
        <dbReference type="EMBL" id="CCG05630.1"/>
    </source>
</evidence>
<dbReference type="PANTHER" id="PTHR30632:SF0">
    <property type="entry name" value="SULFATE-BINDING PROTEIN"/>
    <property type="match status" value="1"/>
</dbReference>
<feature type="binding site" evidence="4">
    <location>
        <position position="65"/>
    </location>
    <ligand>
        <name>molybdate</name>
        <dbReference type="ChEBI" id="CHEBI:36264"/>
    </ligand>
</feature>
<dbReference type="NCBIfam" id="TIGR01256">
    <property type="entry name" value="modA"/>
    <property type="match status" value="1"/>
</dbReference>
<feature type="binding site" evidence="4">
    <location>
        <position position="185"/>
    </location>
    <ligand>
        <name>molybdate</name>
        <dbReference type="ChEBI" id="CHEBI:36264"/>
    </ligand>
</feature>
<keyword evidence="2 4" id="KW-0479">Metal-binding</keyword>
<keyword evidence="6" id="KW-1185">Reference proteome</keyword>
<proteinExistence type="inferred from homology"/>
<dbReference type="EMBL" id="FO117623">
    <property type="protein sequence ID" value="CCG05630.1"/>
    <property type="molecule type" value="Genomic_DNA"/>
</dbReference>
<dbReference type="GO" id="GO:0030973">
    <property type="term" value="F:molybdate ion binding"/>
    <property type="evidence" value="ECO:0007669"/>
    <property type="project" value="TreeGrafter"/>
</dbReference>
<accession>H6RTD0</accession>
<dbReference type="HOGENOM" id="CLU_065520_0_1_11"/>
<dbReference type="eggNOG" id="COG0725">
    <property type="taxonomic scope" value="Bacteria"/>
</dbReference>